<dbReference type="eggNOG" id="COG0471">
    <property type="taxonomic scope" value="Bacteria"/>
</dbReference>
<dbReference type="Proteomes" id="UP000000442">
    <property type="component" value="Chromosome"/>
</dbReference>
<feature type="transmembrane region" description="Helical" evidence="7">
    <location>
        <begin position="588"/>
        <end position="608"/>
    </location>
</feature>
<evidence type="ECO:0000256" key="5">
    <source>
        <dbReference type="ARBA" id="ARBA00022989"/>
    </source>
</evidence>
<dbReference type="Pfam" id="PF03600">
    <property type="entry name" value="CitMHS"/>
    <property type="match status" value="1"/>
</dbReference>
<name>C0QJH3_DESAH</name>
<feature type="transmembrane region" description="Helical" evidence="7">
    <location>
        <begin position="143"/>
        <end position="164"/>
    </location>
</feature>
<evidence type="ECO:0000256" key="6">
    <source>
        <dbReference type="ARBA" id="ARBA00023136"/>
    </source>
</evidence>
<feature type="transmembrane region" description="Helical" evidence="7">
    <location>
        <begin position="507"/>
        <end position="538"/>
    </location>
</feature>
<comment type="subcellular location">
    <subcellularLocation>
        <location evidence="1">Membrane</location>
        <topology evidence="1">Multi-pass membrane protein</topology>
    </subcellularLocation>
</comment>
<evidence type="ECO:0000256" key="2">
    <source>
        <dbReference type="ARBA" id="ARBA00022448"/>
    </source>
</evidence>
<dbReference type="KEGG" id="dat:HRM2_07120"/>
<dbReference type="InterPro" id="IPR004680">
    <property type="entry name" value="Cit_transptr-like_dom"/>
</dbReference>
<evidence type="ECO:0000256" key="3">
    <source>
        <dbReference type="ARBA" id="ARBA00022692"/>
    </source>
</evidence>
<dbReference type="OrthoDB" id="9765532at2"/>
<proteinExistence type="predicted"/>
<dbReference type="InterPro" id="IPR051679">
    <property type="entry name" value="DASS-Related_Transporters"/>
</dbReference>
<feature type="domain" description="RCK C-terminal" evidence="8">
    <location>
        <begin position="319"/>
        <end position="403"/>
    </location>
</feature>
<feature type="transmembrane region" description="Helical" evidence="7">
    <location>
        <begin position="419"/>
        <end position="436"/>
    </location>
</feature>
<feature type="transmembrane region" description="Helical" evidence="7">
    <location>
        <begin position="184"/>
        <end position="204"/>
    </location>
</feature>
<feature type="transmembrane region" description="Helical" evidence="7">
    <location>
        <begin position="471"/>
        <end position="495"/>
    </location>
</feature>
<evidence type="ECO:0000256" key="4">
    <source>
        <dbReference type="ARBA" id="ARBA00022737"/>
    </source>
</evidence>
<evidence type="ECO:0000313" key="10">
    <source>
        <dbReference type="Proteomes" id="UP000000442"/>
    </source>
</evidence>
<protein>
    <submittedName>
        <fullName evidence="9">Sulfur deprivation response regulator (Sodium-dependent transporter protein)</fullName>
    </submittedName>
</protein>
<dbReference type="GO" id="GO:0005886">
    <property type="term" value="C:plasma membrane"/>
    <property type="evidence" value="ECO:0007669"/>
    <property type="project" value="TreeGrafter"/>
</dbReference>
<dbReference type="InterPro" id="IPR036721">
    <property type="entry name" value="RCK_C_sf"/>
</dbReference>
<keyword evidence="6 7" id="KW-0472">Membrane</keyword>
<dbReference type="STRING" id="177437.HRM2_07120"/>
<evidence type="ECO:0000313" key="9">
    <source>
        <dbReference type="EMBL" id="ACN13826.1"/>
    </source>
</evidence>
<organism evidence="9 10">
    <name type="scientific">Desulforapulum autotrophicum (strain ATCC 43914 / DSM 3382 / VKM B-1955 / HRM2)</name>
    <name type="common">Desulfobacterium autotrophicum</name>
    <dbReference type="NCBI Taxonomy" id="177437"/>
    <lineage>
        <taxon>Bacteria</taxon>
        <taxon>Pseudomonadati</taxon>
        <taxon>Thermodesulfobacteriota</taxon>
        <taxon>Desulfobacteria</taxon>
        <taxon>Desulfobacterales</taxon>
        <taxon>Desulfobacteraceae</taxon>
        <taxon>Desulforapulum</taxon>
    </lineage>
</organism>
<dbReference type="Pfam" id="PF02080">
    <property type="entry name" value="TrkA_C"/>
    <property type="match status" value="1"/>
</dbReference>
<evidence type="ECO:0000256" key="7">
    <source>
        <dbReference type="SAM" id="Phobius"/>
    </source>
</evidence>
<reference evidence="9 10" key="1">
    <citation type="journal article" date="2009" name="Environ. Microbiol.">
        <title>Genome sequence of Desulfobacterium autotrophicum HRM2, a marine sulfate reducer oxidizing organic carbon completely to carbon dioxide.</title>
        <authorList>
            <person name="Strittmatter A.W."/>
            <person name="Liesegang H."/>
            <person name="Rabus R."/>
            <person name="Decker I."/>
            <person name="Amann J."/>
            <person name="Andres S."/>
            <person name="Henne A."/>
            <person name="Fricke W.F."/>
            <person name="Martinez-Arias R."/>
            <person name="Bartels D."/>
            <person name="Goesmann A."/>
            <person name="Krause L."/>
            <person name="Puehler A."/>
            <person name="Klenk H.P."/>
            <person name="Richter M."/>
            <person name="Schuler M."/>
            <person name="Gloeckner F.O."/>
            <person name="Meyerdierks A."/>
            <person name="Gottschalk G."/>
            <person name="Amann R."/>
        </authorList>
    </citation>
    <scope>NUCLEOTIDE SEQUENCE [LARGE SCALE GENOMIC DNA]</scope>
    <source>
        <strain evidence="10">ATCC 43914 / DSM 3382 / HRM2</strain>
    </source>
</reference>
<feature type="transmembrane region" description="Helical" evidence="7">
    <location>
        <begin position="93"/>
        <end position="122"/>
    </location>
</feature>
<feature type="transmembrane region" description="Helical" evidence="7">
    <location>
        <begin position="442"/>
        <end position="459"/>
    </location>
</feature>
<dbReference type="RefSeq" id="WP_012663074.1">
    <property type="nucleotide sequence ID" value="NC_012108.1"/>
</dbReference>
<dbReference type="SUPFAM" id="SSF116726">
    <property type="entry name" value="TrkA C-terminal domain-like"/>
    <property type="match status" value="2"/>
</dbReference>
<keyword evidence="10" id="KW-1185">Reference proteome</keyword>
<keyword evidence="4" id="KW-0677">Repeat</keyword>
<dbReference type="GO" id="GO:0006813">
    <property type="term" value="P:potassium ion transport"/>
    <property type="evidence" value="ECO:0007669"/>
    <property type="project" value="InterPro"/>
</dbReference>
<dbReference type="GO" id="GO:0008324">
    <property type="term" value="F:monoatomic cation transmembrane transporter activity"/>
    <property type="evidence" value="ECO:0007669"/>
    <property type="project" value="InterPro"/>
</dbReference>
<dbReference type="PROSITE" id="PS51202">
    <property type="entry name" value="RCK_C"/>
    <property type="match status" value="1"/>
</dbReference>
<evidence type="ECO:0000259" key="8">
    <source>
        <dbReference type="PROSITE" id="PS51202"/>
    </source>
</evidence>
<dbReference type="InterPro" id="IPR006037">
    <property type="entry name" value="RCK_C"/>
</dbReference>
<keyword evidence="5 7" id="KW-1133">Transmembrane helix</keyword>
<evidence type="ECO:0000256" key="1">
    <source>
        <dbReference type="ARBA" id="ARBA00004141"/>
    </source>
</evidence>
<dbReference type="HOGENOM" id="CLU_005170_6_1_7"/>
<dbReference type="AlphaFoldDB" id="C0QJH3"/>
<accession>C0QJH3</accession>
<keyword evidence="2" id="KW-0813">Transport</keyword>
<dbReference type="Gene3D" id="3.30.70.1450">
    <property type="entry name" value="Regulator of K+ conductance, C-terminal domain"/>
    <property type="match status" value="2"/>
</dbReference>
<feature type="transmembrane region" description="Helical" evidence="7">
    <location>
        <begin position="12"/>
        <end position="40"/>
    </location>
</feature>
<dbReference type="PANTHER" id="PTHR43652">
    <property type="entry name" value="BASIC AMINO ACID ANTIPORTER YFCC-RELATED"/>
    <property type="match status" value="1"/>
</dbReference>
<feature type="transmembrane region" description="Helical" evidence="7">
    <location>
        <begin position="52"/>
        <end position="73"/>
    </location>
</feature>
<dbReference type="PANTHER" id="PTHR43652:SF2">
    <property type="entry name" value="BASIC AMINO ACID ANTIPORTER YFCC-RELATED"/>
    <property type="match status" value="1"/>
</dbReference>
<sequence length="610" mass="66160">MEPLTLDMILVMAMIGLAIFLFIVEWVRVDVVAILMMVTLPLLHLVTPKEAFVGLSSNAVVSIIAVIIIGAGLDRTGMINKLVAPVLRLAGNSASRIIIAISVTVAIISSFMQNIGAAALFLPAIQRISKMQKIPLGRLLMPVGFSAILGGTITLVGCSPLILLNDLLAPFNLKPFGLFDVTPIGLVLVASGITCFVLLGRFILPQGETKDEPQNLCFASPEIPEDGQEEKAVTATEIYELKTPDDFIDYRDPIIVEDLRRRYLLNVVAITEPPDYHVISPLPDMEIRSGIDLVVCGEKKNVLRMATDLGLHLKEELETYRTRLGCDAAGSVEAVVAPRSPFAGRSLREINFQDRFRVTPLSVYRQEETYRAKIDDIVIQIGDVVTLHGTWKRLGALQKEGGLLFSLPTDLEEMRPEKALWAGLWLITALVMIMGLKIQLSVALMTGALGMILSRVLTIDEAYQSVDWRTIFLLAGLIPLGIATEKTGAAAWIAHTILSVIGDVSPIVLLTVIGLLSTMFTLVISNVGATVLLVPLVVNMAIAAHTDPRMAALVVGLATSNSFMLPTHQVNALYMGPGHYRTVDFIKAGALVSVVFLVVMIAMISLVYGI</sequence>
<keyword evidence="3 7" id="KW-0812">Transmembrane</keyword>
<dbReference type="EMBL" id="CP001087">
    <property type="protein sequence ID" value="ACN13826.1"/>
    <property type="molecule type" value="Genomic_DNA"/>
</dbReference>
<gene>
    <name evidence="9" type="ordered locus">HRM2_07120</name>
</gene>